<evidence type="ECO:0000256" key="5">
    <source>
        <dbReference type="ARBA" id="ARBA00023163"/>
    </source>
</evidence>
<evidence type="ECO:0000313" key="8">
    <source>
        <dbReference type="EMBL" id="SFC62415.1"/>
    </source>
</evidence>
<keyword evidence="9" id="KW-1185">Reference proteome</keyword>
<dbReference type="InterPro" id="IPR014284">
    <property type="entry name" value="RNA_pol_sigma-70_dom"/>
</dbReference>
<accession>A0A1I1KP99</accession>
<organism evidence="8 9">
    <name type="scientific">Parapedobacter composti</name>
    <dbReference type="NCBI Taxonomy" id="623281"/>
    <lineage>
        <taxon>Bacteria</taxon>
        <taxon>Pseudomonadati</taxon>
        <taxon>Bacteroidota</taxon>
        <taxon>Sphingobacteriia</taxon>
        <taxon>Sphingobacteriales</taxon>
        <taxon>Sphingobacteriaceae</taxon>
        <taxon>Parapedobacter</taxon>
    </lineage>
</organism>
<feature type="domain" description="RNA polymerase sigma factor 70 region 4 type 2" evidence="7">
    <location>
        <begin position="130"/>
        <end position="182"/>
    </location>
</feature>
<dbReference type="Pfam" id="PF04542">
    <property type="entry name" value="Sigma70_r2"/>
    <property type="match status" value="1"/>
</dbReference>
<dbReference type="EMBL" id="FOLL01000016">
    <property type="protein sequence ID" value="SFC62415.1"/>
    <property type="molecule type" value="Genomic_DNA"/>
</dbReference>
<gene>
    <name evidence="8" type="ORF">SAMN05421747_116111</name>
</gene>
<dbReference type="Gene3D" id="1.10.10.10">
    <property type="entry name" value="Winged helix-like DNA-binding domain superfamily/Winged helix DNA-binding domain"/>
    <property type="match status" value="1"/>
</dbReference>
<dbReference type="InterPro" id="IPR013324">
    <property type="entry name" value="RNA_pol_sigma_r3/r4-like"/>
</dbReference>
<dbReference type="InterPro" id="IPR039425">
    <property type="entry name" value="RNA_pol_sigma-70-like"/>
</dbReference>
<evidence type="ECO:0000256" key="3">
    <source>
        <dbReference type="ARBA" id="ARBA00023082"/>
    </source>
</evidence>
<dbReference type="InterPro" id="IPR013249">
    <property type="entry name" value="RNA_pol_sigma70_r4_t2"/>
</dbReference>
<dbReference type="InterPro" id="IPR013325">
    <property type="entry name" value="RNA_pol_sigma_r2"/>
</dbReference>
<feature type="domain" description="RNA polymerase sigma-70 region 2" evidence="6">
    <location>
        <begin position="34"/>
        <end position="100"/>
    </location>
</feature>
<dbReference type="RefSeq" id="WP_090974528.1">
    <property type="nucleotide sequence ID" value="NZ_FOLL01000016.1"/>
</dbReference>
<protein>
    <submittedName>
        <fullName evidence="8">RNA polymerase sigma-70 factor, ECF subfamily</fullName>
    </submittedName>
</protein>
<evidence type="ECO:0000256" key="2">
    <source>
        <dbReference type="ARBA" id="ARBA00023015"/>
    </source>
</evidence>
<dbReference type="NCBIfam" id="TIGR02937">
    <property type="entry name" value="sigma70-ECF"/>
    <property type="match status" value="1"/>
</dbReference>
<keyword evidence="4" id="KW-0238">DNA-binding</keyword>
<name>A0A1I1KP99_9SPHI</name>
<keyword evidence="3" id="KW-0731">Sigma factor</keyword>
<proteinExistence type="inferred from homology"/>
<dbReference type="Proteomes" id="UP000199577">
    <property type="component" value="Unassembled WGS sequence"/>
</dbReference>
<dbReference type="CDD" id="cd06171">
    <property type="entry name" value="Sigma70_r4"/>
    <property type="match status" value="1"/>
</dbReference>
<dbReference type="PANTHER" id="PTHR43133">
    <property type="entry name" value="RNA POLYMERASE ECF-TYPE SIGMA FACTO"/>
    <property type="match status" value="1"/>
</dbReference>
<dbReference type="STRING" id="623281.SAMN05421747_116111"/>
<dbReference type="OrthoDB" id="1116873at2"/>
<evidence type="ECO:0000256" key="1">
    <source>
        <dbReference type="ARBA" id="ARBA00010641"/>
    </source>
</evidence>
<dbReference type="InterPro" id="IPR036388">
    <property type="entry name" value="WH-like_DNA-bd_sf"/>
</dbReference>
<keyword evidence="5" id="KW-0804">Transcription</keyword>
<dbReference type="GO" id="GO:0016987">
    <property type="term" value="F:sigma factor activity"/>
    <property type="evidence" value="ECO:0007669"/>
    <property type="project" value="UniProtKB-KW"/>
</dbReference>
<dbReference type="SUPFAM" id="SSF88946">
    <property type="entry name" value="Sigma2 domain of RNA polymerase sigma factors"/>
    <property type="match status" value="1"/>
</dbReference>
<dbReference type="Pfam" id="PF08281">
    <property type="entry name" value="Sigma70_r4_2"/>
    <property type="match status" value="1"/>
</dbReference>
<dbReference type="AlphaFoldDB" id="A0A1I1KP99"/>
<dbReference type="GO" id="GO:0003677">
    <property type="term" value="F:DNA binding"/>
    <property type="evidence" value="ECO:0007669"/>
    <property type="project" value="UniProtKB-KW"/>
</dbReference>
<comment type="similarity">
    <text evidence="1">Belongs to the sigma-70 factor family. ECF subfamily.</text>
</comment>
<sequence length="193" mass="22361">MKWFSKSPAATGSSDEQLLARYRQTGELDVLAELFGAHAEMVYYVCLRYLQDNERSKDAVMQVFEELVTKVNKQEIRNFGSWLYVLTRNHCLMQLRAANRAREVSINEFVDFPAAVHPGNGAEEKEQQLNALERCLEKLPEKQKRSIDLFFLNEKCYKEVAEITGYSLNEVKSYIQNGKRNLKICMEAKHEKA</sequence>
<evidence type="ECO:0000259" key="7">
    <source>
        <dbReference type="Pfam" id="PF08281"/>
    </source>
</evidence>
<reference evidence="8 9" key="1">
    <citation type="submission" date="2016-10" db="EMBL/GenBank/DDBJ databases">
        <authorList>
            <person name="de Groot N.N."/>
        </authorList>
    </citation>
    <scope>NUCLEOTIDE SEQUENCE [LARGE SCALE GENOMIC DNA]</scope>
    <source>
        <strain evidence="8 9">DSM 22900</strain>
    </source>
</reference>
<dbReference type="GO" id="GO:0006352">
    <property type="term" value="P:DNA-templated transcription initiation"/>
    <property type="evidence" value="ECO:0007669"/>
    <property type="project" value="InterPro"/>
</dbReference>
<dbReference type="Gene3D" id="1.10.1740.10">
    <property type="match status" value="1"/>
</dbReference>
<dbReference type="InterPro" id="IPR007627">
    <property type="entry name" value="RNA_pol_sigma70_r2"/>
</dbReference>
<dbReference type="SUPFAM" id="SSF88659">
    <property type="entry name" value="Sigma3 and sigma4 domains of RNA polymerase sigma factors"/>
    <property type="match status" value="1"/>
</dbReference>
<evidence type="ECO:0000313" key="9">
    <source>
        <dbReference type="Proteomes" id="UP000199577"/>
    </source>
</evidence>
<evidence type="ECO:0000256" key="4">
    <source>
        <dbReference type="ARBA" id="ARBA00023125"/>
    </source>
</evidence>
<evidence type="ECO:0000259" key="6">
    <source>
        <dbReference type="Pfam" id="PF04542"/>
    </source>
</evidence>
<dbReference type="PANTHER" id="PTHR43133:SF8">
    <property type="entry name" value="RNA POLYMERASE SIGMA FACTOR HI_1459-RELATED"/>
    <property type="match status" value="1"/>
</dbReference>
<keyword evidence="2" id="KW-0805">Transcription regulation</keyword>